<dbReference type="PANTHER" id="PTHR34139">
    <property type="entry name" value="UPF0331 PROTEIN MJ0127"/>
    <property type="match status" value="1"/>
</dbReference>
<comment type="similarity">
    <text evidence="6">Belongs to the HepT RNase toxin family.</text>
</comment>
<dbReference type="InterPro" id="IPR008201">
    <property type="entry name" value="HepT-like"/>
</dbReference>
<sequence length="117" mass="13952">MRREFLDYVEDIVEAMKDAMSFVEGMDYEDFAKDKRTAYAVIRAIEVIGEAVKKVPISVRKRYPEIPWKEMAGMRDKVIHEYFGVDLRIIWKTVKEDIPNLRPLFEKILKDFEKSEF</sequence>
<evidence type="ECO:0000313" key="7">
    <source>
        <dbReference type="EMBL" id="HGT82910.1"/>
    </source>
</evidence>
<dbReference type="GO" id="GO:0004540">
    <property type="term" value="F:RNA nuclease activity"/>
    <property type="evidence" value="ECO:0007669"/>
    <property type="project" value="InterPro"/>
</dbReference>
<organism evidence="7">
    <name type="scientific">Archaeoglobus fulgidus</name>
    <dbReference type="NCBI Taxonomy" id="2234"/>
    <lineage>
        <taxon>Archaea</taxon>
        <taxon>Methanobacteriati</taxon>
        <taxon>Methanobacteriota</taxon>
        <taxon>Archaeoglobi</taxon>
        <taxon>Archaeoglobales</taxon>
        <taxon>Archaeoglobaceae</taxon>
        <taxon>Archaeoglobus</taxon>
    </lineage>
</organism>
<evidence type="ECO:0000256" key="5">
    <source>
        <dbReference type="ARBA" id="ARBA00022801"/>
    </source>
</evidence>
<dbReference type="GO" id="GO:0000166">
    <property type="term" value="F:nucleotide binding"/>
    <property type="evidence" value="ECO:0007669"/>
    <property type="project" value="UniProtKB-KW"/>
</dbReference>
<dbReference type="EMBL" id="DSYZ01000087">
    <property type="protein sequence ID" value="HGT82910.1"/>
    <property type="molecule type" value="Genomic_DNA"/>
</dbReference>
<accession>A0A7J3M3C7</accession>
<gene>
    <name evidence="7" type="ORF">ENT52_04205</name>
</gene>
<keyword evidence="1" id="KW-0597">Phosphoprotein</keyword>
<evidence type="ECO:0000256" key="1">
    <source>
        <dbReference type="ARBA" id="ARBA00022553"/>
    </source>
</evidence>
<evidence type="ECO:0000256" key="4">
    <source>
        <dbReference type="ARBA" id="ARBA00022741"/>
    </source>
</evidence>
<dbReference type="Gene3D" id="1.20.120.580">
    <property type="entry name" value="bsu32300-like"/>
    <property type="match status" value="1"/>
</dbReference>
<dbReference type="Pfam" id="PF01934">
    <property type="entry name" value="HepT-like"/>
    <property type="match status" value="1"/>
</dbReference>
<keyword evidence="2" id="KW-1277">Toxin-antitoxin system</keyword>
<comment type="caution">
    <text evidence="7">The sequence shown here is derived from an EMBL/GenBank/DDBJ whole genome shotgun (WGS) entry which is preliminary data.</text>
</comment>
<evidence type="ECO:0000256" key="3">
    <source>
        <dbReference type="ARBA" id="ARBA00022722"/>
    </source>
</evidence>
<keyword evidence="5" id="KW-0378">Hydrolase</keyword>
<proteinExistence type="inferred from homology"/>
<reference evidence="7" key="1">
    <citation type="journal article" date="2020" name="mSystems">
        <title>Genome- and Community-Level Interaction Insights into Carbon Utilization and Element Cycling Functions of Hydrothermarchaeota in Hydrothermal Sediment.</title>
        <authorList>
            <person name="Zhou Z."/>
            <person name="Liu Y."/>
            <person name="Xu W."/>
            <person name="Pan J."/>
            <person name="Luo Z.H."/>
            <person name="Li M."/>
        </authorList>
    </citation>
    <scope>NUCLEOTIDE SEQUENCE [LARGE SCALE GENOMIC DNA]</scope>
    <source>
        <strain evidence="7">SpSt-587</strain>
    </source>
</reference>
<dbReference type="AlphaFoldDB" id="A0A7J3M3C7"/>
<dbReference type="InterPro" id="IPR037038">
    <property type="entry name" value="HepT-like_sf"/>
</dbReference>
<protein>
    <submittedName>
        <fullName evidence="7">DUF86 domain-containing protein</fullName>
    </submittedName>
</protein>
<name>A0A7J3M3C7_ARCFL</name>
<dbReference type="GO" id="GO:0016787">
    <property type="term" value="F:hydrolase activity"/>
    <property type="evidence" value="ECO:0007669"/>
    <property type="project" value="UniProtKB-KW"/>
</dbReference>
<keyword evidence="4" id="KW-0547">Nucleotide-binding</keyword>
<evidence type="ECO:0000256" key="6">
    <source>
        <dbReference type="ARBA" id="ARBA00024207"/>
    </source>
</evidence>
<evidence type="ECO:0000256" key="2">
    <source>
        <dbReference type="ARBA" id="ARBA00022649"/>
    </source>
</evidence>
<dbReference type="GO" id="GO:0110001">
    <property type="term" value="C:toxin-antitoxin complex"/>
    <property type="evidence" value="ECO:0007669"/>
    <property type="project" value="InterPro"/>
</dbReference>
<dbReference type="PANTHER" id="PTHR34139:SF1">
    <property type="entry name" value="RNASE MJ1380-RELATED"/>
    <property type="match status" value="1"/>
</dbReference>
<keyword evidence="3" id="KW-0540">Nuclease</keyword>
<dbReference type="InterPro" id="IPR051813">
    <property type="entry name" value="HepT_RNase_toxin"/>
</dbReference>